<name>A0A9W9YPP7_9CNID</name>
<evidence type="ECO:0000256" key="1">
    <source>
        <dbReference type="ARBA" id="ARBA00022574"/>
    </source>
</evidence>
<dbReference type="PANTHER" id="PTHR46108">
    <property type="entry name" value="BLUE CHEESE"/>
    <property type="match status" value="1"/>
</dbReference>
<keyword evidence="1" id="KW-0853">WD repeat</keyword>
<proteinExistence type="predicted"/>
<dbReference type="EMBL" id="MU827308">
    <property type="protein sequence ID" value="KAJ7361862.1"/>
    <property type="molecule type" value="Genomic_DNA"/>
</dbReference>
<evidence type="ECO:0000313" key="2">
    <source>
        <dbReference type="EMBL" id="KAJ7361862.1"/>
    </source>
</evidence>
<protein>
    <submittedName>
        <fullName evidence="2">WD repeat and FYVE domain-containing protein 3</fullName>
    </submittedName>
</protein>
<dbReference type="Proteomes" id="UP001163046">
    <property type="component" value="Unassembled WGS sequence"/>
</dbReference>
<dbReference type="InterPro" id="IPR051944">
    <property type="entry name" value="BEACH_domain_protein"/>
</dbReference>
<dbReference type="AlphaFoldDB" id="A0A9W9YPP7"/>
<dbReference type="PANTHER" id="PTHR46108:SF4">
    <property type="entry name" value="BLUE CHEESE"/>
    <property type="match status" value="1"/>
</dbReference>
<evidence type="ECO:0000313" key="3">
    <source>
        <dbReference type="Proteomes" id="UP001163046"/>
    </source>
</evidence>
<comment type="caution">
    <text evidence="2">The sequence shown here is derived from an EMBL/GenBank/DDBJ whole genome shotgun (WGS) entry which is preliminary data.</text>
</comment>
<gene>
    <name evidence="2" type="primary">WDFY3_4</name>
    <name evidence="2" type="ORF">OS493_014506</name>
</gene>
<accession>A0A9W9YPP7</accession>
<sequence>MSVLWPITDKKYQINREVCCVPGFLMLGKLLPKHIDNPEIYHLVIALLPWSSRVGLTSVFWSPSASGVKLPTPSLQEPGSYHIYCPEAAHVLLAMAHVTVNEAWEDTTDNSWLREYPVTLVQFLLYLYRNISSFSVVCTSQEFLEKLVAVLFPKRRNLARFQELASDSENDGEAEPAPFLSNTLLISHPARKCVFDFLRVIMTDSLTSPTSAKSQESLMPF</sequence>
<dbReference type="OrthoDB" id="10018316at2759"/>
<reference evidence="2" key="1">
    <citation type="submission" date="2023-01" db="EMBL/GenBank/DDBJ databases">
        <title>Genome assembly of the deep-sea coral Lophelia pertusa.</title>
        <authorList>
            <person name="Herrera S."/>
            <person name="Cordes E."/>
        </authorList>
    </citation>
    <scope>NUCLEOTIDE SEQUENCE</scope>
    <source>
        <strain evidence="2">USNM1676648</strain>
        <tissue evidence="2">Polyp</tissue>
    </source>
</reference>
<keyword evidence="3" id="KW-1185">Reference proteome</keyword>
<organism evidence="2 3">
    <name type="scientific">Desmophyllum pertusum</name>
    <dbReference type="NCBI Taxonomy" id="174260"/>
    <lineage>
        <taxon>Eukaryota</taxon>
        <taxon>Metazoa</taxon>
        <taxon>Cnidaria</taxon>
        <taxon>Anthozoa</taxon>
        <taxon>Hexacorallia</taxon>
        <taxon>Scleractinia</taxon>
        <taxon>Caryophylliina</taxon>
        <taxon>Caryophylliidae</taxon>
        <taxon>Desmophyllum</taxon>
    </lineage>
</organism>